<dbReference type="Proteomes" id="UP000009168">
    <property type="component" value="Unassembled WGS sequence"/>
</dbReference>
<dbReference type="GeneID" id="7839802"/>
<dbReference type="RefSeq" id="XP_001021877.2">
    <property type="nucleotide sequence ID" value="XM_001021877.2"/>
</dbReference>
<keyword evidence="1" id="KW-0175">Coiled coil</keyword>
<evidence type="ECO:0000313" key="3">
    <source>
        <dbReference type="EMBL" id="EAS01632.2"/>
    </source>
</evidence>
<evidence type="ECO:0000313" key="4">
    <source>
        <dbReference type="Proteomes" id="UP000009168"/>
    </source>
</evidence>
<sequence>MSIEQYKQQANYSYQKKSPLPLQNVTQQIQNTIRIKENFESPISSSSNYQFSTKSRQKSENCSQGNVNQVLSSQEIVSKYNMYLCSTKSANRESLNSFTKRNNFLNKETLQDSLSTKLTDSCNVNPLLSQNFSNSKSPARSLLGENAQIERTKSEDKIASNKIFLQSSKSTAAIAFPQQQDFKIEHESNNSTNEFKLQLIRKLGELEIELKKESIKNQNLEYDNKNLRTTIHKLQDQFKSQSKDNLDLRKTIDSLNKEIAQYIKIQKEEQQLEMQEKRLQQIFEKTEIEQKLSNECDRLTSIIEDKESQIAKWMEKFMNLKEIKQKELSSPKSSKVEQQLNVLREQVSIDQNELFQLKQQNNQLQNQLEETGKEKDKLKLNNQMLMEQIRQNSQIIHSQQQKLQDLDGQNKNSEKNKKVYEQRLEEIQKIKEDLELKQIELEKINEDLVYQNRELKNLQQKGEKQNQIQKQKYEERISEYQQVLQDLKKQIDDLNQKNIELKNSLKIKCEEQNNTKDQISQFKEQIKILSEDLNEKNDKLIQISKKESSEKMKQFGFTQSAEVEQLRLKTRLQELEQELQAQRCDYDRLITKISEIQKQNDDLLNQLQSQQKSHKVQLEELEKNYQQLTQTQIDREVKKVVLESERNKFFSENQQKLTEKQIQAYKEKIQEMEGEIQNYQNKLQNEIQKEQLASSRKQIDKLLEEKETLIQKEEETKKLKKLNEELQIQVRNQQNILNLAKEKEDENKRQTEQQFNDLRKQIEILHLESRNKQIAQKEQEKKLHDRIQEAIQKFNRDLGQKEQDIQFFEKENENLNRIITQQKMTINQLQNRVQKSIASQNEDELLKSLGLNSLVEDRNNEDTDQKQQSFKQFQIVNSMKEEKFMNKQPSQSKLHNFPTFREDAQIPQQLNQQKSQKSLFTQQNFNINNEINTWKCQEETPISDSESKIEKHELSNWSQDEQMIDKLQDQQQVSFSLQQQYFQREQAEGSEVQSDAEEFHIPLYQKNE</sequence>
<keyword evidence="4" id="KW-1185">Reference proteome</keyword>
<dbReference type="InParanoid" id="I7M9G6"/>
<protein>
    <submittedName>
        <fullName evidence="3">Uncharacterized protein</fullName>
    </submittedName>
</protein>
<dbReference type="EMBL" id="GG662564">
    <property type="protein sequence ID" value="EAS01632.2"/>
    <property type="molecule type" value="Genomic_DNA"/>
</dbReference>
<dbReference type="STRING" id="312017.I7M9G6"/>
<dbReference type="AlphaFoldDB" id="I7M9G6"/>
<reference evidence="4" key="1">
    <citation type="journal article" date="2006" name="PLoS Biol.">
        <title>Macronuclear genome sequence of the ciliate Tetrahymena thermophila, a model eukaryote.</title>
        <authorList>
            <person name="Eisen J.A."/>
            <person name="Coyne R.S."/>
            <person name="Wu M."/>
            <person name="Wu D."/>
            <person name="Thiagarajan M."/>
            <person name="Wortman J.R."/>
            <person name="Badger J.H."/>
            <person name="Ren Q."/>
            <person name="Amedeo P."/>
            <person name="Jones K.M."/>
            <person name="Tallon L.J."/>
            <person name="Delcher A.L."/>
            <person name="Salzberg S.L."/>
            <person name="Silva J.C."/>
            <person name="Haas B.J."/>
            <person name="Majoros W.H."/>
            <person name="Farzad M."/>
            <person name="Carlton J.M."/>
            <person name="Smith R.K. Jr."/>
            <person name="Garg J."/>
            <person name="Pearlman R.E."/>
            <person name="Karrer K.M."/>
            <person name="Sun L."/>
            <person name="Manning G."/>
            <person name="Elde N.C."/>
            <person name="Turkewitz A.P."/>
            <person name="Asai D.J."/>
            <person name="Wilkes D.E."/>
            <person name="Wang Y."/>
            <person name="Cai H."/>
            <person name="Collins K."/>
            <person name="Stewart B.A."/>
            <person name="Lee S.R."/>
            <person name="Wilamowska K."/>
            <person name="Weinberg Z."/>
            <person name="Ruzzo W.L."/>
            <person name="Wloga D."/>
            <person name="Gaertig J."/>
            <person name="Frankel J."/>
            <person name="Tsao C.-C."/>
            <person name="Gorovsky M.A."/>
            <person name="Keeling P.J."/>
            <person name="Waller R.F."/>
            <person name="Patron N.J."/>
            <person name="Cherry J.M."/>
            <person name="Stover N.A."/>
            <person name="Krieger C.J."/>
            <person name="del Toro C."/>
            <person name="Ryder H.F."/>
            <person name="Williamson S.C."/>
            <person name="Barbeau R.A."/>
            <person name="Hamilton E.P."/>
            <person name="Orias E."/>
        </authorList>
    </citation>
    <scope>NUCLEOTIDE SEQUENCE [LARGE SCALE GENOMIC DNA]</scope>
    <source>
        <strain evidence="4">SB210</strain>
    </source>
</reference>
<name>I7M9G6_TETTS</name>
<organism evidence="3 4">
    <name type="scientific">Tetrahymena thermophila (strain SB210)</name>
    <dbReference type="NCBI Taxonomy" id="312017"/>
    <lineage>
        <taxon>Eukaryota</taxon>
        <taxon>Sar</taxon>
        <taxon>Alveolata</taxon>
        <taxon>Ciliophora</taxon>
        <taxon>Intramacronucleata</taxon>
        <taxon>Oligohymenophorea</taxon>
        <taxon>Hymenostomatida</taxon>
        <taxon>Tetrahymenina</taxon>
        <taxon>Tetrahymenidae</taxon>
        <taxon>Tetrahymena</taxon>
    </lineage>
</organism>
<feature type="region of interest" description="Disordered" evidence="2">
    <location>
        <begin position="43"/>
        <end position="65"/>
    </location>
</feature>
<proteinExistence type="predicted"/>
<evidence type="ECO:0000256" key="1">
    <source>
        <dbReference type="SAM" id="Coils"/>
    </source>
</evidence>
<evidence type="ECO:0000256" key="2">
    <source>
        <dbReference type="SAM" id="MobiDB-lite"/>
    </source>
</evidence>
<gene>
    <name evidence="3" type="ORF">TTHERM_00933210</name>
</gene>
<feature type="region of interest" description="Disordered" evidence="2">
    <location>
        <begin position="986"/>
        <end position="1008"/>
    </location>
</feature>
<dbReference type="KEGG" id="tet:TTHERM_00933210"/>
<feature type="coiled-coil region" evidence="1">
    <location>
        <begin position="203"/>
        <end position="832"/>
    </location>
</feature>
<accession>I7M9G6</accession>